<evidence type="ECO:0000256" key="9">
    <source>
        <dbReference type="SAM" id="Phobius"/>
    </source>
</evidence>
<keyword evidence="4 9" id="KW-0812">Transmembrane</keyword>
<keyword evidence="7 9" id="KW-0472">Membrane</keyword>
<dbReference type="RefSeq" id="WP_206940391.1">
    <property type="nucleotide sequence ID" value="NZ_JAFLNF010000004.1"/>
</dbReference>
<accession>A0A939J5A6</accession>
<comment type="caution">
    <text evidence="11">The sequence shown here is derived from an EMBL/GenBank/DDBJ whole genome shotgun (WGS) entry which is preliminary data.</text>
</comment>
<feature type="transmembrane region" description="Helical" evidence="9">
    <location>
        <begin position="170"/>
        <end position="194"/>
    </location>
</feature>
<evidence type="ECO:0000256" key="8">
    <source>
        <dbReference type="RuleBase" id="RU004057"/>
    </source>
</evidence>
<reference evidence="11" key="1">
    <citation type="submission" date="2021-03" db="EMBL/GenBank/DDBJ databases">
        <title>Roseibium sp. CAU 1637 isolated from Incheon.</title>
        <authorList>
            <person name="Kim W."/>
        </authorList>
    </citation>
    <scope>NUCLEOTIDE SEQUENCE</scope>
    <source>
        <strain evidence="11">CAU 1637</strain>
    </source>
</reference>
<evidence type="ECO:0000256" key="3">
    <source>
        <dbReference type="ARBA" id="ARBA00022475"/>
    </source>
</evidence>
<dbReference type="Pfam" id="PF01618">
    <property type="entry name" value="MotA_ExbB"/>
    <property type="match status" value="1"/>
</dbReference>
<protein>
    <submittedName>
        <fullName evidence="11">MotA/TolQ/ExbB proton channel family protein</fullName>
    </submittedName>
</protein>
<evidence type="ECO:0000256" key="4">
    <source>
        <dbReference type="ARBA" id="ARBA00022692"/>
    </source>
</evidence>
<evidence type="ECO:0000256" key="5">
    <source>
        <dbReference type="ARBA" id="ARBA00022927"/>
    </source>
</evidence>
<feature type="domain" description="MotA/TolQ/ExbB proton channel" evidence="10">
    <location>
        <begin position="83"/>
        <end position="206"/>
    </location>
</feature>
<feature type="transmembrane region" description="Helical" evidence="9">
    <location>
        <begin position="20"/>
        <end position="43"/>
    </location>
</feature>
<keyword evidence="12" id="KW-1185">Reference proteome</keyword>
<evidence type="ECO:0000256" key="6">
    <source>
        <dbReference type="ARBA" id="ARBA00022989"/>
    </source>
</evidence>
<keyword evidence="3" id="KW-1003">Cell membrane</keyword>
<comment type="similarity">
    <text evidence="8">Belongs to the exbB/tolQ family.</text>
</comment>
<name>A0A939J5A6_9HYPH</name>
<proteinExistence type="inferred from homology"/>
<evidence type="ECO:0000313" key="12">
    <source>
        <dbReference type="Proteomes" id="UP000664779"/>
    </source>
</evidence>
<evidence type="ECO:0000256" key="1">
    <source>
        <dbReference type="ARBA" id="ARBA00004651"/>
    </source>
</evidence>
<evidence type="ECO:0000256" key="7">
    <source>
        <dbReference type="ARBA" id="ARBA00023136"/>
    </source>
</evidence>
<evidence type="ECO:0000313" key="11">
    <source>
        <dbReference type="EMBL" id="MBO0345605.1"/>
    </source>
</evidence>
<keyword evidence="5 8" id="KW-0653">Protein transport</keyword>
<dbReference type="InterPro" id="IPR002898">
    <property type="entry name" value="MotA_ExbB_proton_chnl"/>
</dbReference>
<gene>
    <name evidence="11" type="ORF">J0X15_10275</name>
</gene>
<comment type="subcellular location">
    <subcellularLocation>
        <location evidence="1">Cell membrane</location>
        <topology evidence="1">Multi-pass membrane protein</topology>
    </subcellularLocation>
    <subcellularLocation>
        <location evidence="8">Membrane</location>
        <topology evidence="8">Multi-pass membrane protein</topology>
    </subcellularLocation>
</comment>
<dbReference type="InterPro" id="IPR050790">
    <property type="entry name" value="ExbB/TolQ_transport"/>
</dbReference>
<dbReference type="Proteomes" id="UP000664779">
    <property type="component" value="Unassembled WGS sequence"/>
</dbReference>
<evidence type="ECO:0000256" key="2">
    <source>
        <dbReference type="ARBA" id="ARBA00022448"/>
    </source>
</evidence>
<dbReference type="EMBL" id="JAFLNF010000004">
    <property type="protein sequence ID" value="MBO0345605.1"/>
    <property type="molecule type" value="Genomic_DNA"/>
</dbReference>
<dbReference type="GO" id="GO:0005886">
    <property type="term" value="C:plasma membrane"/>
    <property type="evidence" value="ECO:0007669"/>
    <property type="project" value="UniProtKB-SubCell"/>
</dbReference>
<feature type="transmembrane region" description="Helical" evidence="9">
    <location>
        <begin position="130"/>
        <end position="150"/>
    </location>
</feature>
<dbReference type="AlphaFoldDB" id="A0A939J5A6"/>
<dbReference type="GO" id="GO:0017038">
    <property type="term" value="P:protein import"/>
    <property type="evidence" value="ECO:0007669"/>
    <property type="project" value="TreeGrafter"/>
</dbReference>
<dbReference type="PANTHER" id="PTHR30625">
    <property type="entry name" value="PROTEIN TOLQ"/>
    <property type="match status" value="1"/>
</dbReference>
<sequence>MFAEFLNSLPPFAQPLAELIQSGGSVVSILLCLSVVAVALVIAKFLQFQVLRVGSHGASRKALGLWLEGRQSDAMKRAFSSKSVSAGILQKLMQGASTSGVDRELLKEDIERVCNARINTLRAYMRPMDMIAQTSPLIGLLGTVLGMIQAFQSMQGAGAAVDPSVLAGGIWVALLTTAVGLAIAIPMSAIVGWYDAKIEAEQAEMESMVTAFFTGAAADRGTSRVVPLDKQVAPAESRYAV</sequence>
<keyword evidence="6 9" id="KW-1133">Transmembrane helix</keyword>
<evidence type="ECO:0000259" key="10">
    <source>
        <dbReference type="Pfam" id="PF01618"/>
    </source>
</evidence>
<dbReference type="PANTHER" id="PTHR30625:SF15">
    <property type="entry name" value="BIOPOLYMER TRANSPORT PROTEIN EXBB"/>
    <property type="match status" value="1"/>
</dbReference>
<organism evidence="11 12">
    <name type="scientific">Roseibium limicola</name>
    <dbReference type="NCBI Taxonomy" id="2816037"/>
    <lineage>
        <taxon>Bacteria</taxon>
        <taxon>Pseudomonadati</taxon>
        <taxon>Pseudomonadota</taxon>
        <taxon>Alphaproteobacteria</taxon>
        <taxon>Hyphomicrobiales</taxon>
        <taxon>Stappiaceae</taxon>
        <taxon>Roseibium</taxon>
    </lineage>
</organism>
<keyword evidence="2 8" id="KW-0813">Transport</keyword>